<accession>A0A1G7CS58</accession>
<proteinExistence type="predicted"/>
<keyword evidence="2" id="KW-1185">Reference proteome</keyword>
<name>A0A1G7CS58_9BURK</name>
<dbReference type="STRING" id="416944.SAMN05421548_14741"/>
<gene>
    <name evidence="1" type="ORF">SAMN05421548_14741</name>
</gene>
<evidence type="ECO:0000313" key="1">
    <source>
        <dbReference type="EMBL" id="SDE42139.1"/>
    </source>
</evidence>
<dbReference type="AlphaFoldDB" id="A0A1G7CS58"/>
<dbReference type="RefSeq" id="WP_092006208.1">
    <property type="nucleotide sequence ID" value="NZ_FMYQ01000047.1"/>
</dbReference>
<reference evidence="2" key="1">
    <citation type="submission" date="2016-09" db="EMBL/GenBank/DDBJ databases">
        <authorList>
            <person name="Varghese N."/>
            <person name="Submissions S."/>
        </authorList>
    </citation>
    <scope>NUCLEOTIDE SEQUENCE [LARGE SCALE GENOMIC DNA]</scope>
    <source>
        <strain evidence="2">TNe-862</strain>
    </source>
</reference>
<dbReference type="Proteomes" id="UP000198908">
    <property type="component" value="Unassembled WGS sequence"/>
</dbReference>
<sequence length="125" mass="13509">MSTPALHYSALAYLADHQGEHLAHDKALLVNRCIEHMVDTFGISAREAEVTTLQALGEYESRNCKAYLDTSLTTSHTVFIRDLGTGRLRVFTVAELVALVKTPVLSSAPVPSTRAMLSNGVAEPA</sequence>
<organism evidence="1 2">
    <name type="scientific">Paraburkholderia lycopersici</name>
    <dbReference type="NCBI Taxonomy" id="416944"/>
    <lineage>
        <taxon>Bacteria</taxon>
        <taxon>Pseudomonadati</taxon>
        <taxon>Pseudomonadota</taxon>
        <taxon>Betaproteobacteria</taxon>
        <taxon>Burkholderiales</taxon>
        <taxon>Burkholderiaceae</taxon>
        <taxon>Paraburkholderia</taxon>
    </lineage>
</organism>
<dbReference type="OrthoDB" id="9132645at2"/>
<dbReference type="EMBL" id="FMYQ01000047">
    <property type="protein sequence ID" value="SDE42139.1"/>
    <property type="molecule type" value="Genomic_DNA"/>
</dbReference>
<protein>
    <submittedName>
        <fullName evidence="1">Uncharacterized protein</fullName>
    </submittedName>
</protein>
<evidence type="ECO:0000313" key="2">
    <source>
        <dbReference type="Proteomes" id="UP000198908"/>
    </source>
</evidence>